<dbReference type="SUPFAM" id="SSF53448">
    <property type="entry name" value="Nucleotide-diphospho-sugar transferases"/>
    <property type="match status" value="1"/>
</dbReference>
<accession>A0A1D8U0T9</accession>
<dbReference type="EMBL" id="CP017599">
    <property type="protein sequence ID" value="AOX03296.1"/>
    <property type="molecule type" value="Genomic_DNA"/>
</dbReference>
<dbReference type="Proteomes" id="UP000177870">
    <property type="component" value="Chromosome"/>
</dbReference>
<gene>
    <name evidence="1" type="ORF">BJP34_31090</name>
</gene>
<name>A0A1D8U0T9_9CYAN</name>
<protein>
    <recommendedName>
        <fullName evidence="3">Glycosyltransferase 2-like domain-containing protein</fullName>
    </recommendedName>
</protein>
<dbReference type="KEGG" id="mpro:BJP34_31090"/>
<dbReference type="OrthoDB" id="7593663at2"/>
<dbReference type="AlphaFoldDB" id="A0A1D8U0T9"/>
<dbReference type="STRING" id="1458985.BJP34_31090"/>
<proteinExistence type="predicted"/>
<sequence>MALVKALAYLREDVDIILVCYGLDTDSIVSSQNLKIIKITSASVLWQKERFYNVALSHLTKEHQYVVWADADLLFTNKGWQEQLKEKLESYRLVQIFNRVEDVKLENGHFSLTGLSRKSVVTTFNRDITVKDYFSKSGISLSLGFNPGFGWAAKATTIREIGFPDFMILGGGDKVLLASAMGYHSIFVKALFFNHRFSKLYHSWGDKVFDTIKGRVSYLENTIYHIVQGDYKNRRYSDRHKLIQDNNFAIADYLKINQWGAWQWYDENNEYAVKIRNYFDERGD</sequence>
<reference evidence="2" key="1">
    <citation type="submission" date="2016-10" db="EMBL/GenBank/DDBJ databases">
        <title>Comparative genomics uncovers the prolific and rare metabolic potential of the cyanobacterial genus Moorea.</title>
        <authorList>
            <person name="Leao T."/>
            <person name="Castelao G."/>
            <person name="Korobeynikov A."/>
            <person name="Monroe E.A."/>
            <person name="Podell S."/>
            <person name="Glukhov E."/>
            <person name="Allen E."/>
            <person name="Gerwick W.H."/>
            <person name="Gerwick L."/>
        </authorList>
    </citation>
    <scope>NUCLEOTIDE SEQUENCE [LARGE SCALE GENOMIC DNA]</scope>
    <source>
        <strain evidence="2">PAL-8-15-08-1</strain>
    </source>
</reference>
<organism evidence="1 2">
    <name type="scientific">Moorena producens PAL-8-15-08-1</name>
    <dbReference type="NCBI Taxonomy" id="1458985"/>
    <lineage>
        <taxon>Bacteria</taxon>
        <taxon>Bacillati</taxon>
        <taxon>Cyanobacteriota</taxon>
        <taxon>Cyanophyceae</taxon>
        <taxon>Coleofasciculales</taxon>
        <taxon>Coleofasciculaceae</taxon>
        <taxon>Moorena</taxon>
    </lineage>
</organism>
<evidence type="ECO:0000313" key="1">
    <source>
        <dbReference type="EMBL" id="AOX03296.1"/>
    </source>
</evidence>
<evidence type="ECO:0008006" key="3">
    <source>
        <dbReference type="Google" id="ProtNLM"/>
    </source>
</evidence>
<dbReference type="InterPro" id="IPR029044">
    <property type="entry name" value="Nucleotide-diphossugar_trans"/>
</dbReference>
<dbReference type="RefSeq" id="WP_070395679.1">
    <property type="nucleotide sequence ID" value="NZ_CP017599.1"/>
</dbReference>
<evidence type="ECO:0000313" key="2">
    <source>
        <dbReference type="Proteomes" id="UP000177870"/>
    </source>
</evidence>